<evidence type="ECO:0000313" key="1">
    <source>
        <dbReference type="EMBL" id="CAH2247479.1"/>
    </source>
</evidence>
<evidence type="ECO:0000313" key="2">
    <source>
        <dbReference type="Proteomes" id="UP000838756"/>
    </source>
</evidence>
<accession>A0A8S4SCB4</accession>
<keyword evidence="2" id="KW-1185">Reference proteome</keyword>
<dbReference type="Proteomes" id="UP000838756">
    <property type="component" value="Unassembled WGS sequence"/>
</dbReference>
<sequence length="108" mass="11852">MSLGYKTCSFLSLGTVDVVEPWGSSHGELSRSPHSPVDAVATPQVVSGKCPSEKVKDGIQRTFRYLSPRDPHTLESSVAGTMGRCHFIHLHSIPLCDNKSRRQKVTMT</sequence>
<protein>
    <submittedName>
        <fullName evidence="1">Jg27960 protein</fullName>
    </submittedName>
</protein>
<dbReference type="EMBL" id="CAKXAJ010025962">
    <property type="protein sequence ID" value="CAH2247479.1"/>
    <property type="molecule type" value="Genomic_DNA"/>
</dbReference>
<comment type="caution">
    <text evidence="1">The sequence shown here is derived from an EMBL/GenBank/DDBJ whole genome shotgun (WGS) entry which is preliminary data.</text>
</comment>
<organism evidence="1 2">
    <name type="scientific">Pararge aegeria aegeria</name>
    <dbReference type="NCBI Taxonomy" id="348720"/>
    <lineage>
        <taxon>Eukaryota</taxon>
        <taxon>Metazoa</taxon>
        <taxon>Ecdysozoa</taxon>
        <taxon>Arthropoda</taxon>
        <taxon>Hexapoda</taxon>
        <taxon>Insecta</taxon>
        <taxon>Pterygota</taxon>
        <taxon>Neoptera</taxon>
        <taxon>Endopterygota</taxon>
        <taxon>Lepidoptera</taxon>
        <taxon>Glossata</taxon>
        <taxon>Ditrysia</taxon>
        <taxon>Papilionoidea</taxon>
        <taxon>Nymphalidae</taxon>
        <taxon>Satyrinae</taxon>
        <taxon>Satyrini</taxon>
        <taxon>Parargina</taxon>
        <taxon>Pararge</taxon>
    </lineage>
</organism>
<dbReference type="AlphaFoldDB" id="A0A8S4SCB4"/>
<reference evidence="1" key="1">
    <citation type="submission" date="2022-03" db="EMBL/GenBank/DDBJ databases">
        <authorList>
            <person name="Lindestad O."/>
        </authorList>
    </citation>
    <scope>NUCLEOTIDE SEQUENCE</scope>
</reference>
<gene>
    <name evidence="1" type="primary">jg27960</name>
    <name evidence="1" type="ORF">PAEG_LOCUS21572</name>
</gene>
<name>A0A8S4SCB4_9NEOP</name>
<proteinExistence type="predicted"/>